<comment type="caution">
    <text evidence="2">The sequence shown here is derived from an EMBL/GenBank/DDBJ whole genome shotgun (WGS) entry which is preliminary data.</text>
</comment>
<dbReference type="InterPro" id="IPR022409">
    <property type="entry name" value="PKD/Chitinase_dom"/>
</dbReference>
<dbReference type="Pfam" id="PF25778">
    <property type="entry name" value="DUF7948"/>
    <property type="match status" value="1"/>
</dbReference>
<dbReference type="InterPro" id="IPR057708">
    <property type="entry name" value="DUF7948"/>
</dbReference>
<gene>
    <name evidence="2" type="ORF">GCM10023186_23050</name>
</gene>
<sequence>MLVAAQSAARASAPTKSLEFIENKGQWDARARYAALLPGGRLFVEPGGFTYSMFDPEALRRLNNHGHTSEAQAKHATSGKLRAHSYRMRFVGARSGVQLRAEQPTGEVRNYLLGNDSRQWASQVAGYRQVEYNNLWDGIGARIYENGQGQLEYDFLLAAGASPRRVRLRYEHVAGLRLTSEGALEISTSVGQVTELAPKAWQLDAAGRRQPVDCRYVLHDREVSFELGRYDSSRPLTIDPTVVFSSFTGSSSDNWGFTATYDSDGNMYSGGIAFGPGYPTTSGAYDGSFNGNIDIAIIKYNTATTGNAARMWATYLGGGEIDVPHSMVVNSLGELIILGTTSSTNYPTTNGAFDRTFNGGQQTEPLSSLLYRNGSDLIISRLSANGAGLASSTYLGGDSNDGIQTEASPLVRNYGDQFRGDITVDENDNVYLASSTTGNFPTTNGFDTSYGGSGDGLVAKLTPTLNAITWSSYFGGSGTDAVYSIQVNSAREVYIAGGTGSAGLYSTTGAYKPAYQGGTDGFVARISANGGSVTRTSYIGTNAYDQAYFVQLDEQNGVYLLGQTRGSMPITPGAFGNPNAKQFIQKLNPSLSTLELSTVIGTGRPGADFSPTAFLVDQCERVYVCGWGGGPNVGMPYSNESTFGLATTPNAFQRTTDGGDFYLVQFAPYLTSIQYATFFGSSNSGDAGDHVDGGTSRFDRRGYVYQAVCGGCRGSSNFPVPANTYTNRNGSSNCNNASFKIDFGIDAALAGPNQRVCADAAPIRLGGLPSGGTWAGPGVTGSVAAGFTFTPTPALVGAQRLTYSVASTGTCVTTSPLTMTVLPITPVVFTPLPLACTNDGPVTLSATPAGGTFSGPGVQGNTFSPSTAGLGTHTITYRLPADQCGVATQQVVVRAAPSVEAGRDTALCSFQRTPYQLTGFSPANGRWSGPGCTPSGLFTPPPNGSGRITLRYTYTAPSGCSALDSVHVVLVPDNRTNQPLTLPECLVRPRPQDGIPNYTGLAPFTHTFQHDLLFASRYEWDFGDGGNSTEQFPTHVFTKKGTYLVRLTAYYNSTCQANSVFLPVYVGDPFIPNIITPNGDNVNDVFEQRLSCLPVELKVFSKWGNQVFESKDYRSNWGGSGLPAGVYYYTLRDTEGRKAKGWVEIMR</sequence>
<dbReference type="Pfam" id="PF18911">
    <property type="entry name" value="PKD_4"/>
    <property type="match status" value="1"/>
</dbReference>
<dbReference type="InterPro" id="IPR013783">
    <property type="entry name" value="Ig-like_fold"/>
</dbReference>
<dbReference type="PANTHER" id="PTHR35580">
    <property type="entry name" value="CELL SURFACE GLYCOPROTEIN (S-LAYER PROTEIN)-LIKE PROTEIN"/>
    <property type="match status" value="1"/>
</dbReference>
<dbReference type="Gene3D" id="2.60.40.10">
    <property type="entry name" value="Immunoglobulins"/>
    <property type="match status" value="1"/>
</dbReference>
<reference evidence="3" key="1">
    <citation type="journal article" date="2019" name="Int. J. Syst. Evol. Microbiol.">
        <title>The Global Catalogue of Microorganisms (GCM) 10K type strain sequencing project: providing services to taxonomists for standard genome sequencing and annotation.</title>
        <authorList>
            <consortium name="The Broad Institute Genomics Platform"/>
            <consortium name="The Broad Institute Genome Sequencing Center for Infectious Disease"/>
            <person name="Wu L."/>
            <person name="Ma J."/>
        </authorList>
    </citation>
    <scope>NUCLEOTIDE SEQUENCE [LARGE SCALE GENOMIC DNA]</scope>
    <source>
        <strain evidence="3">JCM 17924</strain>
    </source>
</reference>
<dbReference type="InterPro" id="IPR000601">
    <property type="entry name" value="PKD_dom"/>
</dbReference>
<dbReference type="InterPro" id="IPR035986">
    <property type="entry name" value="PKD_dom_sf"/>
</dbReference>
<dbReference type="SMART" id="SM00089">
    <property type="entry name" value="PKD"/>
    <property type="match status" value="1"/>
</dbReference>
<evidence type="ECO:0000313" key="3">
    <source>
        <dbReference type="Proteomes" id="UP001500454"/>
    </source>
</evidence>
<evidence type="ECO:0000313" key="2">
    <source>
        <dbReference type="EMBL" id="GAA4382579.1"/>
    </source>
</evidence>
<dbReference type="PROSITE" id="PS50093">
    <property type="entry name" value="PKD"/>
    <property type="match status" value="1"/>
</dbReference>
<dbReference type="Proteomes" id="UP001500454">
    <property type="component" value="Unassembled WGS sequence"/>
</dbReference>
<feature type="domain" description="PKD" evidence="1">
    <location>
        <begin position="1018"/>
        <end position="1049"/>
    </location>
</feature>
<organism evidence="2 3">
    <name type="scientific">Hymenobacter koreensis</name>
    <dbReference type="NCBI Taxonomy" id="1084523"/>
    <lineage>
        <taxon>Bacteria</taxon>
        <taxon>Pseudomonadati</taxon>
        <taxon>Bacteroidota</taxon>
        <taxon>Cytophagia</taxon>
        <taxon>Cytophagales</taxon>
        <taxon>Hymenobacteraceae</taxon>
        <taxon>Hymenobacter</taxon>
    </lineage>
</organism>
<dbReference type="PANTHER" id="PTHR35580:SF1">
    <property type="entry name" value="PHYTASE-LIKE DOMAIN-CONTAINING PROTEIN"/>
    <property type="match status" value="1"/>
</dbReference>
<accession>A0ABP8J081</accession>
<dbReference type="InterPro" id="IPR052918">
    <property type="entry name" value="Motility_Chemotaxis_Reg"/>
</dbReference>
<protein>
    <recommendedName>
        <fullName evidence="1">PKD domain-containing protein</fullName>
    </recommendedName>
</protein>
<keyword evidence="3" id="KW-1185">Reference proteome</keyword>
<dbReference type="SUPFAM" id="SSF49299">
    <property type="entry name" value="PKD domain"/>
    <property type="match status" value="1"/>
</dbReference>
<dbReference type="EMBL" id="BAABHA010000006">
    <property type="protein sequence ID" value="GAA4382579.1"/>
    <property type="molecule type" value="Genomic_DNA"/>
</dbReference>
<evidence type="ECO:0000259" key="1">
    <source>
        <dbReference type="PROSITE" id="PS50093"/>
    </source>
</evidence>
<dbReference type="CDD" id="cd00146">
    <property type="entry name" value="PKD"/>
    <property type="match status" value="1"/>
</dbReference>
<name>A0ABP8J081_9BACT</name>
<proteinExistence type="predicted"/>
<dbReference type="Pfam" id="PF13585">
    <property type="entry name" value="CHU_C"/>
    <property type="match status" value="1"/>
</dbReference>